<dbReference type="Gene3D" id="3.60.10.10">
    <property type="entry name" value="Endonuclease/exonuclease/phosphatase"/>
    <property type="match status" value="1"/>
</dbReference>
<feature type="transmembrane region" description="Helical" evidence="3">
    <location>
        <begin position="78"/>
        <end position="100"/>
    </location>
</feature>
<keyword evidence="8" id="KW-1185">Reference proteome</keyword>
<dbReference type="SUPFAM" id="SSF56219">
    <property type="entry name" value="DNase I-like"/>
    <property type="match status" value="1"/>
</dbReference>
<dbReference type="SMART" id="SM00355">
    <property type="entry name" value="ZnF_C2H2"/>
    <property type="match status" value="5"/>
</dbReference>
<evidence type="ECO:0000313" key="8">
    <source>
        <dbReference type="Proteomes" id="UP001152797"/>
    </source>
</evidence>
<dbReference type="GO" id="GO:0004843">
    <property type="term" value="F:cysteine-type deubiquitinase activity"/>
    <property type="evidence" value="ECO:0007669"/>
    <property type="project" value="InterPro"/>
</dbReference>
<evidence type="ECO:0000313" key="7">
    <source>
        <dbReference type="EMBL" id="CAL4786154.1"/>
    </source>
</evidence>
<keyword evidence="7" id="KW-0695">RNA-directed DNA polymerase</keyword>
<feature type="domain" description="USP" evidence="5">
    <location>
        <begin position="949"/>
        <end position="1217"/>
    </location>
</feature>
<dbReference type="GO" id="GO:0003964">
    <property type="term" value="F:RNA-directed DNA polymerase activity"/>
    <property type="evidence" value="ECO:0007669"/>
    <property type="project" value="UniProtKB-KW"/>
</dbReference>
<keyword evidence="7" id="KW-0808">Transferase</keyword>
<dbReference type="InterPro" id="IPR028889">
    <property type="entry name" value="USP"/>
</dbReference>
<keyword evidence="3" id="KW-0812">Transmembrane</keyword>
<feature type="region of interest" description="Disordered" evidence="2">
    <location>
        <begin position="210"/>
        <end position="232"/>
    </location>
</feature>
<sequence>MKSRFKRTNRETFALFPRRDGSKTELPLRSHGIYLGTVMSYHAFELQTWNHRRRAAWSAFARLAQWLRHRQFRLQHRLYLWRTCINTILTYGLFATSFTLQTLQAYQLTVYQMLRKIIGDHAYVTGHSHQQVLLAYDHAQPMEILFQLAQSLWHRLQQRQQWLTPDDFLRYVDWSHLQDTLNLIQTIATSFPEVPIGPGDDDCQQMQAPQLTRLTQPRSTNQARGSSHAESSNYHVTIQPFWTELKDKIQRQAWQEVAELPDASQYLTHSCMVCGIWNNRCQEMNGHYRLHHPDLTQGIFTKSAQITKLMPSTSPCVLCKTPFKRGHMCKVATQLAALALHCLDLTCNQLCCDICAMEFETTAQLHAHLSSDHEVQIHDWNAARDSLPESNGCSHCGQIYATRAGLRRHITDGRCPFFEPMASNTPLNAAAKWALNLQSGAISTTGLPAQQRLQLTLHCQFCGEVYSRSNDLSAHLQQTHAQLWAQSGEMVRFLLQTLTPYVGCLCNPSTHDVSRTHICNVIRQLSMIFLTSEQDLLIPWHFSDADLRMAYRHLLPNPHVDMMLNVLVDRDYSHLWHAPTLLQMLRQRCVLCGIQFHPAALTMHLVAQHHDDSQWAAQIKFQLHILQRAAQCFTKLPSCSFRSMADQPMMDQADTELLNSFAALGPLLLQASQYHRSNDDEPNPKKHRHAMVKQEDDHGPTQKALLGMVKLMAQVIIQHDKAIQMQHRQTCFVLFVQTNPGSALGVLTQQALAWKTQKSNDQANPLTLRTFLLRSVILELQTRLVKLSQSSQGNPIWDTAVQEGVILADGSWPFQHWCHKEKKLIRSHRKPMGMARTQRGTAAHGVAAGGGAGHALSQPEAADHGGAMDDRVEPQRNRNVEHPDGHDAVNAVDACRSITETALTGDEQTDPDAGATVDGPERQGPGEGQEEEYLNRQARNALRAALTNLVLDNSSHLCYANAAVSCFLWASLSRPRFSYADWGIPAPLFREMLSSPEPYSIDSQTWYEDLTLHWDDNHGQADSAEFTQMLVQWVSPAFYCSYWHRRWMQCENVLIHDHGDRHQPLFLQLEPTHVTNGMIRLTDMLRSWHGELGMSAGLLRPPEVFCVHLERMVQTSKGALYKMQTPIIFTGNIQVPVFQGSTLDCRWEAYQAVAAFAHYGESNAGHYRALLRTEPGHVGLDATAYWLDCDDCRKPKPCTYIPEGFMAGVTCVWLCRTDLIELHDWHQPPNATTPDTTHPAPRQAYPSGLRNPQEFEKSQPFAFCLAGDISILHAILALMHGTILRSQFCWLPQKQPQVWSQIQTLALVAVISETRWSFQSTWSDQEWHHIHSADQAHRGSGVLILVAKRLCKAADLRWNELVPGRLVHVRLMQTTRNIDIVGCYQHVFTRDKACLQHREQFWTALDSLLTQLPARNTLTLLGDLNCSLPAATGICGNAKYRWQDKTIPGTTHPDSNRFLTVLKKHGLVALNTWNSSTGPTFISTGGTSRIDYFCTRKQFADGKARDIQCLWNAPFQPFAQAGHAVLIGHIAMYWIPPTSKLTGLTPHQKLQGRIAKMTNSTAWQNYVATVAPDLSHHLTQVLTSDLVAALKLIPTGKAVVAPCAPGPTWNSTADLIAPVLHAILTRQADMEFRKWPIWAFLAHRSTQDPLAKVAWHCRVFVDLERAFDSVNRVKLFAKLSTLGIDTNITRILQSWHVAIGILFQTLHDFDLSLNPQKSVALLAMHGPKSRQKRAQLLHKDQHGVFLALILHIAADCAIQLGPPPCVGTSTGMTHHPAPADTSTALRGSKLLSEADLALLRQQPWGDRVLKLIADDTLDRLTNEHEAYKRACDLANHLMSNHSRLWRQAQGLQIAMAFCRMEPATFMPVQITEQALDMLRNACVICGQTSAMIFSVISVCKFSTCLRLILRSLLTIADSNWSKLTCVAIVLWRYSASCSWALPLMEGDSVMNGWDESALAQIRETYQFLTPLLDKSLKLQPNPKPQKSRRMDTTTQGDPADQDQQGQGPQQLLKYLQVLGQLTLRHEHNWNLLQSTDCFILFFQQDQESALHGLLTATQEWHQQRQSNPMGMTTTLRQHLCQHLLQDLLNRTTKVSKSKPGEVLFQACRDRNLILEDMSWPFLRWDPTKKSLAVDKKKAVTMPKMLEHLQELIEEFRDPTLVVRFQGLSTSHAQATVPWKLQLNLRSNRPYDLMRELTHSSVWLLAGTSLKVHSMQQSGLAKQVQQLLPLHGKSKGTGKSRTKGKKTQDCSEFVRAAILWLDSPDIDLKWERRFELAETAQCHDQSHTCMPVFLQFPPSTHTMDACKIDDLIRFWHQANGMRAAMLQAAPIVCLHIDRMIESAPGQIEKCSCAVDLDTEAMIPFFLARDTKCETVNYIPVAAASHQGADQAGHYQALLKIQPTVLSAHPVKWLLTQDNMPPLACWDIPPGFRENLTVIWLIRADCIQIPFYVPRANQNSPPADLATQILTLLGQTGPLLPSDETAPSSTKQ</sequence>
<feature type="compositionally biased region" description="Basic and acidic residues" evidence="2">
    <location>
        <begin position="861"/>
        <end position="871"/>
    </location>
</feature>
<reference evidence="6" key="1">
    <citation type="submission" date="2022-10" db="EMBL/GenBank/DDBJ databases">
        <authorList>
            <person name="Chen Y."/>
            <person name="Dougan E. K."/>
            <person name="Chan C."/>
            <person name="Rhodes N."/>
            <person name="Thang M."/>
        </authorList>
    </citation>
    <scope>NUCLEOTIDE SEQUENCE</scope>
</reference>
<gene>
    <name evidence="6" type="ORF">C1SCF055_LOCUS25110</name>
</gene>
<keyword evidence="3" id="KW-0472">Membrane</keyword>
<dbReference type="InterPro" id="IPR013087">
    <property type="entry name" value="Znf_C2H2_type"/>
</dbReference>
<dbReference type="PROSITE" id="PS50157">
    <property type="entry name" value="ZINC_FINGER_C2H2_2"/>
    <property type="match status" value="1"/>
</dbReference>
<reference evidence="7 8" key="2">
    <citation type="submission" date="2024-05" db="EMBL/GenBank/DDBJ databases">
        <authorList>
            <person name="Chen Y."/>
            <person name="Shah S."/>
            <person name="Dougan E. K."/>
            <person name="Thang M."/>
            <person name="Chan C."/>
        </authorList>
    </citation>
    <scope>NUCLEOTIDE SEQUENCE [LARGE SCALE GENOMIC DNA]</scope>
</reference>
<feature type="region of interest" description="Disordered" evidence="2">
    <location>
        <begin position="675"/>
        <end position="698"/>
    </location>
</feature>
<dbReference type="Proteomes" id="UP001152797">
    <property type="component" value="Unassembled WGS sequence"/>
</dbReference>
<dbReference type="InterPro" id="IPR038765">
    <property type="entry name" value="Papain-like_cys_pep_sf"/>
</dbReference>
<keyword evidence="1" id="KW-0863">Zinc-finger</keyword>
<dbReference type="EMBL" id="CAMXCT030002551">
    <property type="protein sequence ID" value="CAL4786154.1"/>
    <property type="molecule type" value="Genomic_DNA"/>
</dbReference>
<dbReference type="EMBL" id="CAMXCT020002551">
    <property type="protein sequence ID" value="CAL1152217.1"/>
    <property type="molecule type" value="Genomic_DNA"/>
</dbReference>
<comment type="caution">
    <text evidence="6">The sequence shown here is derived from an EMBL/GenBank/DDBJ whole genome shotgun (WGS) entry which is preliminary data.</text>
</comment>
<dbReference type="GO" id="GO:0016579">
    <property type="term" value="P:protein deubiquitination"/>
    <property type="evidence" value="ECO:0007669"/>
    <property type="project" value="InterPro"/>
</dbReference>
<proteinExistence type="predicted"/>
<feature type="compositionally biased region" description="Low complexity" evidence="2">
    <location>
        <begin position="1992"/>
        <end position="2006"/>
    </location>
</feature>
<dbReference type="SUPFAM" id="SSF54001">
    <property type="entry name" value="Cysteine proteinases"/>
    <property type="match status" value="2"/>
</dbReference>
<feature type="region of interest" description="Disordered" evidence="2">
    <location>
        <begin position="827"/>
        <end position="871"/>
    </location>
</feature>
<protein>
    <submittedName>
        <fullName evidence="7">LINE-1 reverse transcriptase-like</fullName>
    </submittedName>
</protein>
<evidence type="ECO:0000256" key="2">
    <source>
        <dbReference type="SAM" id="MobiDB-lite"/>
    </source>
</evidence>
<dbReference type="PROSITE" id="PS00028">
    <property type="entry name" value="ZINC_FINGER_C2H2_1"/>
    <property type="match status" value="2"/>
</dbReference>
<feature type="region of interest" description="Disordered" evidence="2">
    <location>
        <begin position="1976"/>
        <end position="2006"/>
    </location>
</feature>
<keyword evidence="7" id="KW-0548">Nucleotidyltransferase</keyword>
<name>A0A9P1G697_9DINO</name>
<evidence type="ECO:0000259" key="4">
    <source>
        <dbReference type="PROSITE" id="PS50157"/>
    </source>
</evidence>
<dbReference type="EMBL" id="CAMXCT010002551">
    <property type="protein sequence ID" value="CAI3998842.1"/>
    <property type="molecule type" value="Genomic_DNA"/>
</dbReference>
<dbReference type="Pfam" id="PF00443">
    <property type="entry name" value="UCH"/>
    <property type="match status" value="1"/>
</dbReference>
<feature type="region of interest" description="Disordered" evidence="2">
    <location>
        <begin position="1227"/>
        <end position="1249"/>
    </location>
</feature>
<dbReference type="GO" id="GO:0008270">
    <property type="term" value="F:zinc ion binding"/>
    <property type="evidence" value="ECO:0007669"/>
    <property type="project" value="UniProtKB-KW"/>
</dbReference>
<evidence type="ECO:0000313" key="6">
    <source>
        <dbReference type="EMBL" id="CAI3998842.1"/>
    </source>
</evidence>
<keyword evidence="3" id="KW-1133">Transmembrane helix</keyword>
<evidence type="ECO:0000259" key="5">
    <source>
        <dbReference type="PROSITE" id="PS50235"/>
    </source>
</evidence>
<evidence type="ECO:0000256" key="3">
    <source>
        <dbReference type="SAM" id="Phobius"/>
    </source>
</evidence>
<keyword evidence="1" id="KW-0862">Zinc</keyword>
<accession>A0A9P1G697</accession>
<dbReference type="InterPro" id="IPR001394">
    <property type="entry name" value="Peptidase_C19_UCH"/>
</dbReference>
<keyword evidence="1" id="KW-0479">Metal-binding</keyword>
<dbReference type="OrthoDB" id="7554032at2759"/>
<dbReference type="PROSITE" id="PS50235">
    <property type="entry name" value="USP_3"/>
    <property type="match status" value="1"/>
</dbReference>
<feature type="domain" description="C2H2-type" evidence="4">
    <location>
        <begin position="457"/>
        <end position="481"/>
    </location>
</feature>
<dbReference type="InterPro" id="IPR036691">
    <property type="entry name" value="Endo/exonu/phosph_ase_sf"/>
</dbReference>
<evidence type="ECO:0000256" key="1">
    <source>
        <dbReference type="PROSITE-ProRule" id="PRU00042"/>
    </source>
</evidence>
<dbReference type="Gene3D" id="3.90.70.10">
    <property type="entry name" value="Cysteine proteinases"/>
    <property type="match status" value="1"/>
</dbReference>
<organism evidence="6">
    <name type="scientific">Cladocopium goreaui</name>
    <dbReference type="NCBI Taxonomy" id="2562237"/>
    <lineage>
        <taxon>Eukaryota</taxon>
        <taxon>Sar</taxon>
        <taxon>Alveolata</taxon>
        <taxon>Dinophyceae</taxon>
        <taxon>Suessiales</taxon>
        <taxon>Symbiodiniaceae</taxon>
        <taxon>Cladocopium</taxon>
    </lineage>
</organism>
<feature type="region of interest" description="Disordered" evidence="2">
    <location>
        <begin position="901"/>
        <end position="929"/>
    </location>
</feature>